<name>A0A329CU42_9BURK</name>
<protein>
    <submittedName>
        <fullName evidence="1">Uncharacterized protein</fullName>
    </submittedName>
</protein>
<comment type="caution">
    <text evidence="1">The sequence shown here is derived from an EMBL/GenBank/DDBJ whole genome shotgun (WGS) entry which is preliminary data.</text>
</comment>
<sequence>MTNDNGSADGHPEQIPESLRTLAEYLERALDSATSIVMVRPTDSVCIVYLGDPAGLREDLKQIGTIATSLANEMLESTSSGANQMHVGGQAYRFVRSFAQVGDMAAVVFSAD</sequence>
<dbReference type="RefSeq" id="WP_111929885.1">
    <property type="nucleotide sequence ID" value="NZ_CADFFP010000001.1"/>
</dbReference>
<accession>A0A329CU42</accession>
<reference evidence="1 2" key="1">
    <citation type="submission" date="2018-06" db="EMBL/GenBank/DDBJ databases">
        <title>Genomic Encyclopedia of Type Strains, Phase III (KMG-III): the genomes of soil and plant-associated and newly described type strains.</title>
        <authorList>
            <person name="Whitman W."/>
        </authorList>
    </citation>
    <scope>NUCLEOTIDE SEQUENCE [LARGE SCALE GENOMIC DNA]</scope>
    <source>
        <strain evidence="1 2">LMG 23644</strain>
    </source>
</reference>
<dbReference type="AlphaFoldDB" id="A0A329CU42"/>
<gene>
    <name evidence="1" type="ORF">BX591_102651</name>
</gene>
<proteinExistence type="predicted"/>
<organism evidence="1 2">
    <name type="scientific">Paraburkholderia bryophila</name>
    <dbReference type="NCBI Taxonomy" id="420952"/>
    <lineage>
        <taxon>Bacteria</taxon>
        <taxon>Pseudomonadati</taxon>
        <taxon>Pseudomonadota</taxon>
        <taxon>Betaproteobacteria</taxon>
        <taxon>Burkholderiales</taxon>
        <taxon>Burkholderiaceae</taxon>
        <taxon>Paraburkholderia</taxon>
    </lineage>
</organism>
<dbReference type="Proteomes" id="UP000248918">
    <property type="component" value="Unassembled WGS sequence"/>
</dbReference>
<evidence type="ECO:0000313" key="2">
    <source>
        <dbReference type="Proteomes" id="UP000248918"/>
    </source>
</evidence>
<dbReference type="OrthoDB" id="9006201at2"/>
<dbReference type="EMBL" id="QLTK01000002">
    <property type="protein sequence ID" value="RAS38353.1"/>
    <property type="molecule type" value="Genomic_DNA"/>
</dbReference>
<evidence type="ECO:0000313" key="1">
    <source>
        <dbReference type="EMBL" id="RAS38353.1"/>
    </source>
</evidence>